<reference evidence="1 2" key="1">
    <citation type="submission" date="2020-09" db="EMBL/GenBank/DDBJ databases">
        <title>Methylomonas albis sp. nov. and Methylomonas fluvii sp. nov.: Two cold-adapted methanotrophs from the River Elbe and an amended description of Methylovulum psychrotolerans strain Eb1.</title>
        <authorList>
            <person name="Bussmann I.K."/>
            <person name="Klings K.-W."/>
            <person name="Warnstedt J."/>
            <person name="Hoppert M."/>
            <person name="Saborowski A."/>
            <person name="Horn F."/>
            <person name="Liebner S."/>
        </authorList>
    </citation>
    <scope>NUCLEOTIDE SEQUENCE [LARGE SCALE GENOMIC DNA]</scope>
    <source>
        <strain evidence="1 2">EbB</strain>
    </source>
</reference>
<proteinExistence type="predicted"/>
<comment type="caution">
    <text evidence="1">The sequence shown here is derived from an EMBL/GenBank/DDBJ whole genome shotgun (WGS) entry which is preliminary data.</text>
</comment>
<accession>A0ABR9D9W8</accession>
<evidence type="ECO:0000313" key="2">
    <source>
        <dbReference type="Proteomes" id="UP000641152"/>
    </source>
</evidence>
<sequence length="55" mass="5760">MSDFGAAIERAVFIVGLNAGVRKISAFSGTTKSLSRISAAIKSMACASIFLDKLH</sequence>
<dbReference type="EMBL" id="JACXST010000001">
    <property type="protein sequence ID" value="MBD9359878.1"/>
    <property type="molecule type" value="Genomic_DNA"/>
</dbReference>
<keyword evidence="2" id="KW-1185">Reference proteome</keyword>
<organism evidence="1 2">
    <name type="scientific">Methylomonas fluvii</name>
    <dbReference type="NCBI Taxonomy" id="1854564"/>
    <lineage>
        <taxon>Bacteria</taxon>
        <taxon>Pseudomonadati</taxon>
        <taxon>Pseudomonadota</taxon>
        <taxon>Gammaproteobacteria</taxon>
        <taxon>Methylococcales</taxon>
        <taxon>Methylococcaceae</taxon>
        <taxon>Methylomonas</taxon>
    </lineage>
</organism>
<name>A0ABR9D9W8_9GAMM</name>
<dbReference type="Proteomes" id="UP000641152">
    <property type="component" value="Unassembled WGS sequence"/>
</dbReference>
<dbReference type="RefSeq" id="WP_192393630.1">
    <property type="nucleotide sequence ID" value="NZ_JACXST010000001.1"/>
</dbReference>
<gene>
    <name evidence="1" type="ORF">EBB_04800</name>
</gene>
<evidence type="ECO:0000313" key="1">
    <source>
        <dbReference type="EMBL" id="MBD9359878.1"/>
    </source>
</evidence>
<protein>
    <submittedName>
        <fullName evidence="1">Uncharacterized protein</fullName>
    </submittedName>
</protein>